<reference evidence="1" key="1">
    <citation type="submission" date="2016-07" db="EMBL/GenBank/DDBJ databases">
        <authorList>
            <person name="Bretaudeau A."/>
        </authorList>
    </citation>
    <scope>NUCLEOTIDE SEQUENCE</scope>
    <source>
        <strain evidence="1">Rice</strain>
        <tissue evidence="1">Whole body</tissue>
    </source>
</reference>
<sequence>MVSDDAAYGGARLPISNLFILALKTPRGRQRCTLHIMALNANCTPTFHNYLCCKSHVIGGEHIAIYRAHFQTPCYYRKIFEKSKRAALTSLFKSRLDWLS</sequence>
<name>A0A2H1V1G9_SPOFR</name>
<protein>
    <submittedName>
        <fullName evidence="1">SFRICE_016586</fullName>
    </submittedName>
</protein>
<gene>
    <name evidence="1" type="ORF">SFRICE_016586</name>
</gene>
<dbReference type="AlphaFoldDB" id="A0A2H1V1G9"/>
<organism evidence="1">
    <name type="scientific">Spodoptera frugiperda</name>
    <name type="common">Fall armyworm</name>
    <dbReference type="NCBI Taxonomy" id="7108"/>
    <lineage>
        <taxon>Eukaryota</taxon>
        <taxon>Metazoa</taxon>
        <taxon>Ecdysozoa</taxon>
        <taxon>Arthropoda</taxon>
        <taxon>Hexapoda</taxon>
        <taxon>Insecta</taxon>
        <taxon>Pterygota</taxon>
        <taxon>Neoptera</taxon>
        <taxon>Endopterygota</taxon>
        <taxon>Lepidoptera</taxon>
        <taxon>Glossata</taxon>
        <taxon>Ditrysia</taxon>
        <taxon>Noctuoidea</taxon>
        <taxon>Noctuidae</taxon>
        <taxon>Amphipyrinae</taxon>
        <taxon>Spodoptera</taxon>
    </lineage>
</organism>
<evidence type="ECO:0000313" key="1">
    <source>
        <dbReference type="EMBL" id="SOQ34616.1"/>
    </source>
</evidence>
<dbReference type="EMBL" id="ODYU01000216">
    <property type="protein sequence ID" value="SOQ34616.1"/>
    <property type="molecule type" value="Genomic_DNA"/>
</dbReference>
<proteinExistence type="predicted"/>
<accession>A0A2H1V1G9</accession>